<dbReference type="OrthoDB" id="9897613at2759"/>
<keyword evidence="3 6" id="KW-0812">Transmembrane</keyword>
<dbReference type="AlphaFoldDB" id="A0A8C6XQU8"/>
<dbReference type="GO" id="GO:0016020">
    <property type="term" value="C:membrane"/>
    <property type="evidence" value="ECO:0007669"/>
    <property type="project" value="UniProtKB-SubCell"/>
</dbReference>
<dbReference type="PANTHER" id="PTHR14198:SF22">
    <property type="entry name" value="TRANSMEMBRANE 4 L6 FAMILY MEMBER 19"/>
    <property type="match status" value="1"/>
</dbReference>
<dbReference type="PANTHER" id="PTHR14198">
    <property type="entry name" value="TRANSMEMBRANE 4 L6 FAMILY MEMBER 1-RELATED"/>
    <property type="match status" value="1"/>
</dbReference>
<sequence>MCVGTCTRILGPCLLILGFLSITANILLLFPNWEWCYLSLGQISKRAMLMPGVWGGGLLVSRLLFNNTGHLSDNHLHGNCFIICKEEKFINLL</sequence>
<evidence type="ECO:0000313" key="7">
    <source>
        <dbReference type="Ensembl" id="ENSNNAP00000018350.1"/>
    </source>
</evidence>
<comment type="subcellular location">
    <subcellularLocation>
        <location evidence="1">Membrane</location>
        <topology evidence="1">Multi-pass membrane protein</topology>
    </subcellularLocation>
</comment>
<reference evidence="7" key="1">
    <citation type="submission" date="2025-08" db="UniProtKB">
        <authorList>
            <consortium name="Ensembl"/>
        </authorList>
    </citation>
    <scope>IDENTIFICATION</scope>
</reference>
<evidence type="ECO:0000256" key="1">
    <source>
        <dbReference type="ARBA" id="ARBA00004141"/>
    </source>
</evidence>
<dbReference type="InterPro" id="IPR008661">
    <property type="entry name" value="L6_membrane"/>
</dbReference>
<feature type="transmembrane region" description="Helical" evidence="6">
    <location>
        <begin position="9"/>
        <end position="28"/>
    </location>
</feature>
<dbReference type="Pfam" id="PF05805">
    <property type="entry name" value="L6_membrane"/>
    <property type="match status" value="1"/>
</dbReference>
<feature type="transmembrane region" description="Helical" evidence="6">
    <location>
        <begin position="48"/>
        <end position="65"/>
    </location>
</feature>
<dbReference type="Ensembl" id="ENSNNAT00000019269.1">
    <property type="protein sequence ID" value="ENSNNAP00000018350.1"/>
    <property type="gene ID" value="ENSNNAG00000012274.1"/>
</dbReference>
<evidence type="ECO:0000256" key="2">
    <source>
        <dbReference type="ARBA" id="ARBA00006193"/>
    </source>
</evidence>
<evidence type="ECO:0000256" key="3">
    <source>
        <dbReference type="ARBA" id="ARBA00022692"/>
    </source>
</evidence>
<keyword evidence="5 6" id="KW-0472">Membrane</keyword>
<protein>
    <submittedName>
        <fullName evidence="7">Uncharacterized protein</fullName>
    </submittedName>
</protein>
<evidence type="ECO:0000256" key="6">
    <source>
        <dbReference type="SAM" id="Phobius"/>
    </source>
</evidence>
<keyword evidence="8" id="KW-1185">Reference proteome</keyword>
<evidence type="ECO:0000256" key="4">
    <source>
        <dbReference type="ARBA" id="ARBA00022989"/>
    </source>
</evidence>
<dbReference type="Proteomes" id="UP000694559">
    <property type="component" value="Unplaced"/>
</dbReference>
<proteinExistence type="inferred from homology"/>
<comment type="similarity">
    <text evidence="2">Belongs to the L6 tetraspanin family.</text>
</comment>
<dbReference type="GeneTree" id="ENSGT01030000234590"/>
<reference evidence="7" key="2">
    <citation type="submission" date="2025-09" db="UniProtKB">
        <authorList>
            <consortium name="Ensembl"/>
        </authorList>
    </citation>
    <scope>IDENTIFICATION</scope>
</reference>
<organism evidence="7 8">
    <name type="scientific">Naja naja</name>
    <name type="common">Indian cobra</name>
    <dbReference type="NCBI Taxonomy" id="35670"/>
    <lineage>
        <taxon>Eukaryota</taxon>
        <taxon>Metazoa</taxon>
        <taxon>Chordata</taxon>
        <taxon>Craniata</taxon>
        <taxon>Vertebrata</taxon>
        <taxon>Euteleostomi</taxon>
        <taxon>Lepidosauria</taxon>
        <taxon>Squamata</taxon>
        <taxon>Bifurcata</taxon>
        <taxon>Unidentata</taxon>
        <taxon>Episquamata</taxon>
        <taxon>Toxicofera</taxon>
        <taxon>Serpentes</taxon>
        <taxon>Colubroidea</taxon>
        <taxon>Elapidae</taxon>
        <taxon>Elapinae</taxon>
        <taxon>Naja</taxon>
    </lineage>
</organism>
<keyword evidence="4 6" id="KW-1133">Transmembrane helix</keyword>
<accession>A0A8C6XQU8</accession>
<name>A0A8C6XQU8_NAJNA</name>
<evidence type="ECO:0000256" key="5">
    <source>
        <dbReference type="ARBA" id="ARBA00023136"/>
    </source>
</evidence>
<evidence type="ECO:0000313" key="8">
    <source>
        <dbReference type="Proteomes" id="UP000694559"/>
    </source>
</evidence>